<evidence type="ECO:0000313" key="4">
    <source>
        <dbReference type="Proteomes" id="UP000222542"/>
    </source>
</evidence>
<protein>
    <recommendedName>
        <fullName evidence="5">GDSL esterase/lipase</fullName>
    </recommendedName>
</protein>
<comment type="caution">
    <text evidence="3">The sequence shown here is derived from an EMBL/GenBank/DDBJ whole genome shotgun (WGS) entry which is preliminary data.</text>
</comment>
<dbReference type="GO" id="GO:0016788">
    <property type="term" value="F:hydrolase activity, acting on ester bonds"/>
    <property type="evidence" value="ECO:0007669"/>
    <property type="project" value="InterPro"/>
</dbReference>
<dbReference type="OMA" id="SSIFICH"/>
<dbReference type="InterPro" id="IPR001087">
    <property type="entry name" value="GDSL"/>
</dbReference>
<dbReference type="Gene3D" id="3.40.50.1110">
    <property type="entry name" value="SGNH hydrolase"/>
    <property type="match status" value="1"/>
</dbReference>
<dbReference type="PANTHER" id="PTHR45966">
    <property type="entry name" value="GDSL-LIKE LIPASE/ACYLHYDROLASE"/>
    <property type="match status" value="1"/>
</dbReference>
<dbReference type="AlphaFoldDB" id="A0A2G2ZI08"/>
<comment type="similarity">
    <text evidence="1">Belongs to the 'GDSL' lipolytic enzyme family.</text>
</comment>
<name>A0A2G2ZI08_CAPAN</name>
<sequence>MERVKIFEFIFVATFLVMSSSCVLGYNVPSIFIFGDSILDSGSNHYKKNRSVQADFPPYGSNFFHHPTGRFTNGRTVTDFISEFIGIPLQKPYLHELVNGNWKEYSSKGINFASGGSGVLRTTNQHLVRNFTRT</sequence>
<accession>A0A2G2ZI08</accession>
<proteinExistence type="inferred from homology"/>
<gene>
    <name evidence="3" type="ORF">T459_14643</name>
</gene>
<dbReference type="EMBL" id="AYRZ02000005">
    <property type="protein sequence ID" value="PHT81628.1"/>
    <property type="molecule type" value="Genomic_DNA"/>
</dbReference>
<keyword evidence="4" id="KW-1185">Reference proteome</keyword>
<keyword evidence="2" id="KW-0732">Signal</keyword>
<dbReference type="InterPro" id="IPR044552">
    <property type="entry name" value="GLIP1-5/GLL25"/>
</dbReference>
<organism evidence="3 4">
    <name type="scientific">Capsicum annuum</name>
    <name type="common">Capsicum pepper</name>
    <dbReference type="NCBI Taxonomy" id="4072"/>
    <lineage>
        <taxon>Eukaryota</taxon>
        <taxon>Viridiplantae</taxon>
        <taxon>Streptophyta</taxon>
        <taxon>Embryophyta</taxon>
        <taxon>Tracheophyta</taxon>
        <taxon>Spermatophyta</taxon>
        <taxon>Magnoliopsida</taxon>
        <taxon>eudicotyledons</taxon>
        <taxon>Gunneridae</taxon>
        <taxon>Pentapetalae</taxon>
        <taxon>asterids</taxon>
        <taxon>lamiids</taxon>
        <taxon>Solanales</taxon>
        <taxon>Solanaceae</taxon>
        <taxon>Solanoideae</taxon>
        <taxon>Capsiceae</taxon>
        <taxon>Capsicum</taxon>
    </lineage>
</organism>
<reference evidence="3 4" key="1">
    <citation type="journal article" date="2014" name="Nat. Genet.">
        <title>Genome sequence of the hot pepper provides insights into the evolution of pungency in Capsicum species.</title>
        <authorList>
            <person name="Kim S."/>
            <person name="Park M."/>
            <person name="Yeom S.I."/>
            <person name="Kim Y.M."/>
            <person name="Lee J.M."/>
            <person name="Lee H.A."/>
            <person name="Seo E."/>
            <person name="Choi J."/>
            <person name="Cheong K."/>
            <person name="Kim K.T."/>
            <person name="Jung K."/>
            <person name="Lee G.W."/>
            <person name="Oh S.K."/>
            <person name="Bae C."/>
            <person name="Kim S.B."/>
            <person name="Lee H.Y."/>
            <person name="Kim S.Y."/>
            <person name="Kim M.S."/>
            <person name="Kang B.C."/>
            <person name="Jo Y.D."/>
            <person name="Yang H.B."/>
            <person name="Jeong H.J."/>
            <person name="Kang W.H."/>
            <person name="Kwon J.K."/>
            <person name="Shin C."/>
            <person name="Lim J.Y."/>
            <person name="Park J.H."/>
            <person name="Huh J.H."/>
            <person name="Kim J.S."/>
            <person name="Kim B.D."/>
            <person name="Cohen O."/>
            <person name="Paran I."/>
            <person name="Suh M.C."/>
            <person name="Lee S.B."/>
            <person name="Kim Y.K."/>
            <person name="Shin Y."/>
            <person name="Noh S.J."/>
            <person name="Park J."/>
            <person name="Seo Y.S."/>
            <person name="Kwon S.Y."/>
            <person name="Kim H.A."/>
            <person name="Park J.M."/>
            <person name="Kim H.J."/>
            <person name="Choi S.B."/>
            <person name="Bosland P.W."/>
            <person name="Reeves G."/>
            <person name="Jo S.H."/>
            <person name="Lee B.W."/>
            <person name="Cho H.T."/>
            <person name="Choi H.S."/>
            <person name="Lee M.S."/>
            <person name="Yu Y."/>
            <person name="Do Choi Y."/>
            <person name="Park B.S."/>
            <person name="van Deynze A."/>
            <person name="Ashrafi H."/>
            <person name="Hill T."/>
            <person name="Kim W.T."/>
            <person name="Pai H.S."/>
            <person name="Ahn H.K."/>
            <person name="Yeam I."/>
            <person name="Giovannoni J.J."/>
            <person name="Rose J.K."/>
            <person name="Sorensen I."/>
            <person name="Lee S.J."/>
            <person name="Kim R.W."/>
            <person name="Choi I.Y."/>
            <person name="Choi B.S."/>
            <person name="Lim J.S."/>
            <person name="Lee Y.H."/>
            <person name="Choi D."/>
        </authorList>
    </citation>
    <scope>NUCLEOTIDE SEQUENCE [LARGE SCALE GENOMIC DNA]</scope>
    <source>
        <strain evidence="4">cv. CM334</strain>
    </source>
</reference>
<dbReference type="PANTHER" id="PTHR45966:SF13">
    <property type="entry name" value="GDSL ESTERASE_LIPASE"/>
    <property type="match status" value="1"/>
</dbReference>
<dbReference type="STRING" id="4072.A0A2G2ZI08"/>
<dbReference type="Pfam" id="PF00657">
    <property type="entry name" value="Lipase_GDSL"/>
    <property type="match status" value="1"/>
</dbReference>
<evidence type="ECO:0000313" key="3">
    <source>
        <dbReference type="EMBL" id="PHT81628.1"/>
    </source>
</evidence>
<evidence type="ECO:0008006" key="5">
    <source>
        <dbReference type="Google" id="ProtNLM"/>
    </source>
</evidence>
<evidence type="ECO:0000256" key="2">
    <source>
        <dbReference type="ARBA" id="ARBA00022729"/>
    </source>
</evidence>
<evidence type="ECO:0000256" key="1">
    <source>
        <dbReference type="ARBA" id="ARBA00008668"/>
    </source>
</evidence>
<dbReference type="PROSITE" id="PS51257">
    <property type="entry name" value="PROKAR_LIPOPROTEIN"/>
    <property type="match status" value="1"/>
</dbReference>
<dbReference type="InterPro" id="IPR036514">
    <property type="entry name" value="SGNH_hydro_sf"/>
</dbReference>
<dbReference type="Gramene" id="PHT81628">
    <property type="protein sequence ID" value="PHT81628"/>
    <property type="gene ID" value="T459_14643"/>
</dbReference>
<reference evidence="3 4" key="2">
    <citation type="journal article" date="2017" name="Genome Biol.">
        <title>New reference genome sequences of hot pepper reveal the massive evolution of plant disease-resistance genes by retroduplication.</title>
        <authorList>
            <person name="Kim S."/>
            <person name="Park J."/>
            <person name="Yeom S.I."/>
            <person name="Kim Y.M."/>
            <person name="Seo E."/>
            <person name="Kim K.T."/>
            <person name="Kim M.S."/>
            <person name="Lee J.M."/>
            <person name="Cheong K."/>
            <person name="Shin H.S."/>
            <person name="Kim S.B."/>
            <person name="Han K."/>
            <person name="Lee J."/>
            <person name="Park M."/>
            <person name="Lee H.A."/>
            <person name="Lee H.Y."/>
            <person name="Lee Y."/>
            <person name="Oh S."/>
            <person name="Lee J.H."/>
            <person name="Choi E."/>
            <person name="Choi E."/>
            <person name="Lee S.E."/>
            <person name="Jeon J."/>
            <person name="Kim H."/>
            <person name="Choi G."/>
            <person name="Song H."/>
            <person name="Lee J."/>
            <person name="Lee S.C."/>
            <person name="Kwon J.K."/>
            <person name="Lee H.Y."/>
            <person name="Koo N."/>
            <person name="Hong Y."/>
            <person name="Kim R.W."/>
            <person name="Kang W.H."/>
            <person name="Huh J.H."/>
            <person name="Kang B.C."/>
            <person name="Yang T.J."/>
            <person name="Lee Y.H."/>
            <person name="Bennetzen J.L."/>
            <person name="Choi D."/>
        </authorList>
    </citation>
    <scope>NUCLEOTIDE SEQUENCE [LARGE SCALE GENOMIC DNA]</scope>
    <source>
        <strain evidence="4">cv. CM334</strain>
    </source>
</reference>
<dbReference type="Proteomes" id="UP000222542">
    <property type="component" value="Unassembled WGS sequence"/>
</dbReference>